<evidence type="ECO:0000313" key="1">
    <source>
        <dbReference type="EMBL" id="MDH5163431.1"/>
    </source>
</evidence>
<name>A0AAW6T564_9BACI</name>
<evidence type="ECO:0000313" key="2">
    <source>
        <dbReference type="Proteomes" id="UP001159179"/>
    </source>
</evidence>
<comment type="caution">
    <text evidence="1">The sequence shown here is derived from an EMBL/GenBank/DDBJ whole genome shotgun (WGS) entry which is preliminary data.</text>
</comment>
<protein>
    <submittedName>
        <fullName evidence="1">Uncharacterized protein</fullName>
    </submittedName>
</protein>
<dbReference type="GeneID" id="79870127"/>
<reference evidence="1" key="1">
    <citation type="submission" date="2023-03" db="EMBL/GenBank/DDBJ databases">
        <title>Bacterial isolates from washroom surfaces on a university campus.</title>
        <authorList>
            <person name="Holman D.B."/>
            <person name="Gzyl K.E."/>
            <person name="Taheri A.E."/>
        </authorList>
    </citation>
    <scope>NUCLEOTIDE SEQUENCE</scope>
    <source>
        <strain evidence="1">RD03</strain>
    </source>
</reference>
<proteinExistence type="predicted"/>
<dbReference type="RefSeq" id="WP_212946007.1">
    <property type="nucleotide sequence ID" value="NZ_BOQX01000010.1"/>
</dbReference>
<dbReference type="EMBL" id="JAROYP010000014">
    <property type="protein sequence ID" value="MDH5163431.1"/>
    <property type="molecule type" value="Genomic_DNA"/>
</dbReference>
<accession>A0AAW6T564</accession>
<sequence length="47" mass="5034">MNKLALALGTIVMFFGLLALLSANSSGQGYFAPSPSQGMPYEEFYSL</sequence>
<gene>
    <name evidence="1" type="ORF">P5X88_21075</name>
</gene>
<dbReference type="Proteomes" id="UP001159179">
    <property type="component" value="Unassembled WGS sequence"/>
</dbReference>
<dbReference type="AlphaFoldDB" id="A0AAW6T564"/>
<organism evidence="1 2">
    <name type="scientific">Heyndrickxia oleronia</name>
    <dbReference type="NCBI Taxonomy" id="38875"/>
    <lineage>
        <taxon>Bacteria</taxon>
        <taxon>Bacillati</taxon>
        <taxon>Bacillota</taxon>
        <taxon>Bacilli</taxon>
        <taxon>Bacillales</taxon>
        <taxon>Bacillaceae</taxon>
        <taxon>Heyndrickxia</taxon>
    </lineage>
</organism>